<dbReference type="Gene3D" id="3.90.1420.10">
    <property type="entry name" value="Rubisco LSMT, substrate-binding domain"/>
    <property type="match status" value="1"/>
</dbReference>
<dbReference type="InterPro" id="IPR036464">
    <property type="entry name" value="Rubisco_LSMT_subst-bd_sf"/>
</dbReference>
<keyword evidence="1" id="KW-0489">Methyltransferase</keyword>
<dbReference type="InterPro" id="IPR050600">
    <property type="entry name" value="SETD3_SETD6_MTase"/>
</dbReference>
<dbReference type="GO" id="GO:0032259">
    <property type="term" value="P:methylation"/>
    <property type="evidence" value="ECO:0007669"/>
    <property type="project" value="UniProtKB-KW"/>
</dbReference>
<evidence type="ECO:0000256" key="2">
    <source>
        <dbReference type="ARBA" id="ARBA00022679"/>
    </source>
</evidence>
<accession>A0AAW1NQF4</accession>
<dbReference type="PANTHER" id="PTHR13271:SF93">
    <property type="entry name" value="SET DOMAIN-CONTAINING PROTEIN"/>
    <property type="match status" value="1"/>
</dbReference>
<protein>
    <recommendedName>
        <fullName evidence="4">Rubisco LSMT substrate-binding domain-containing protein</fullName>
    </recommendedName>
</protein>
<keyword evidence="3" id="KW-0949">S-adenosyl-L-methionine</keyword>
<evidence type="ECO:0000256" key="1">
    <source>
        <dbReference type="ARBA" id="ARBA00022603"/>
    </source>
</evidence>
<dbReference type="GO" id="GO:0016279">
    <property type="term" value="F:protein-lysine N-methyltransferase activity"/>
    <property type="evidence" value="ECO:0007669"/>
    <property type="project" value="TreeGrafter"/>
</dbReference>
<dbReference type="Gene3D" id="3.90.1410.10">
    <property type="entry name" value="set domain protein methyltransferase, domain 1"/>
    <property type="match status" value="1"/>
</dbReference>
<comment type="caution">
    <text evidence="5">The sequence shown here is derived from an EMBL/GenBank/DDBJ whole genome shotgun (WGS) entry which is preliminary data.</text>
</comment>
<organism evidence="5 6">
    <name type="scientific">Symbiochloris irregularis</name>
    <dbReference type="NCBI Taxonomy" id="706552"/>
    <lineage>
        <taxon>Eukaryota</taxon>
        <taxon>Viridiplantae</taxon>
        <taxon>Chlorophyta</taxon>
        <taxon>core chlorophytes</taxon>
        <taxon>Trebouxiophyceae</taxon>
        <taxon>Trebouxiales</taxon>
        <taxon>Trebouxiaceae</taxon>
        <taxon>Symbiochloris</taxon>
    </lineage>
</organism>
<keyword evidence="2" id="KW-0808">Transferase</keyword>
<dbReference type="SUPFAM" id="SSF81822">
    <property type="entry name" value="RuBisCo LSMT C-terminal, substrate-binding domain"/>
    <property type="match status" value="1"/>
</dbReference>
<dbReference type="AlphaFoldDB" id="A0AAW1NQF4"/>
<dbReference type="SUPFAM" id="SSF82199">
    <property type="entry name" value="SET domain"/>
    <property type="match status" value="1"/>
</dbReference>
<feature type="domain" description="Rubisco LSMT substrate-binding" evidence="4">
    <location>
        <begin position="247"/>
        <end position="363"/>
    </location>
</feature>
<sequence>MGLTVTSTASSVFTDLFAERDFTAEEAVLSISGSCVATSTDAEQAGVGALAEGRSELITLALWLMAERLKGSESIWSPLIATLPLGTIDSPVLWPSEDRKQLLMGSPCQREADARAQALEQEWSGIAAAIGNDQSRFPPGAFNKEAFVQAVVAVIASAVYLPSAQCFAVIPLASTLPRTGQEGAGVTVDYDASTGGVAIRGLQSIKRGTKLELQDPRPNSELLLVWGLVEDSNPNDCLYIEASLVRSDRLFQAKQEILQSQGLGLKELYPVYQDRMPVQLMAYLRLSRMQNAAELAAANLEKDVVVSPMNEYEVLQLLLAECRDRLTAYGSSLEDEVSLLQSRGLSSRERTACRQRLAEKRILQGALDVVRRRLAPIRGIPTKEGALTGPNSDLADIFKGMEELPQKPAKLISGFLSWARGEQDPEWGDKKQPRRKR</sequence>
<dbReference type="Pfam" id="PF09273">
    <property type="entry name" value="Rubis-subs-bind"/>
    <property type="match status" value="1"/>
</dbReference>
<name>A0AAW1NQF4_9CHLO</name>
<keyword evidence="6" id="KW-1185">Reference proteome</keyword>
<dbReference type="Proteomes" id="UP001465755">
    <property type="component" value="Unassembled WGS sequence"/>
</dbReference>
<reference evidence="5 6" key="1">
    <citation type="journal article" date="2024" name="Nat. Commun.">
        <title>Phylogenomics reveals the evolutionary origins of lichenization in chlorophyte algae.</title>
        <authorList>
            <person name="Puginier C."/>
            <person name="Libourel C."/>
            <person name="Otte J."/>
            <person name="Skaloud P."/>
            <person name="Haon M."/>
            <person name="Grisel S."/>
            <person name="Petersen M."/>
            <person name="Berrin J.G."/>
            <person name="Delaux P.M."/>
            <person name="Dal Grande F."/>
            <person name="Keller J."/>
        </authorList>
    </citation>
    <scope>NUCLEOTIDE SEQUENCE [LARGE SCALE GENOMIC DNA]</scope>
    <source>
        <strain evidence="5 6">SAG 2036</strain>
    </source>
</reference>
<dbReference type="CDD" id="cd10527">
    <property type="entry name" value="SET_LSMT"/>
    <property type="match status" value="1"/>
</dbReference>
<dbReference type="PANTHER" id="PTHR13271">
    <property type="entry name" value="UNCHARACTERIZED PUTATIVE METHYLTRANSFERASE"/>
    <property type="match status" value="1"/>
</dbReference>
<evidence type="ECO:0000313" key="5">
    <source>
        <dbReference type="EMBL" id="KAK9790329.1"/>
    </source>
</evidence>
<evidence type="ECO:0000256" key="3">
    <source>
        <dbReference type="ARBA" id="ARBA00022691"/>
    </source>
</evidence>
<dbReference type="InterPro" id="IPR046341">
    <property type="entry name" value="SET_dom_sf"/>
</dbReference>
<dbReference type="InterPro" id="IPR015353">
    <property type="entry name" value="Rubisco_LSMT_subst-bd"/>
</dbReference>
<evidence type="ECO:0000313" key="6">
    <source>
        <dbReference type="Proteomes" id="UP001465755"/>
    </source>
</evidence>
<evidence type="ECO:0000259" key="4">
    <source>
        <dbReference type="Pfam" id="PF09273"/>
    </source>
</evidence>
<proteinExistence type="predicted"/>
<dbReference type="EMBL" id="JALJOQ010000194">
    <property type="protein sequence ID" value="KAK9790329.1"/>
    <property type="molecule type" value="Genomic_DNA"/>
</dbReference>
<gene>
    <name evidence="5" type="ORF">WJX73_000550</name>
</gene>